<evidence type="ECO:0000256" key="1">
    <source>
        <dbReference type="SAM" id="Coils"/>
    </source>
</evidence>
<name>A0A2W4VXA3_9CYAN</name>
<reference evidence="3 4" key="2">
    <citation type="submission" date="2018-06" db="EMBL/GenBank/DDBJ databases">
        <title>Metagenomic assembly of (sub)arctic Cyanobacteria and their associated microbiome from non-axenic cultures.</title>
        <authorList>
            <person name="Baurain D."/>
        </authorList>
    </citation>
    <scope>NUCLEOTIDE SEQUENCE [LARGE SCALE GENOMIC DNA]</scope>
    <source>
        <strain evidence="3">ULC066bin1</strain>
    </source>
</reference>
<keyword evidence="2" id="KW-0472">Membrane</keyword>
<evidence type="ECO:0000256" key="2">
    <source>
        <dbReference type="SAM" id="Phobius"/>
    </source>
</evidence>
<organism evidence="3 4">
    <name type="scientific">Pseudanabaena frigida</name>
    <dbReference type="NCBI Taxonomy" id="945775"/>
    <lineage>
        <taxon>Bacteria</taxon>
        <taxon>Bacillati</taxon>
        <taxon>Cyanobacteriota</taxon>
        <taxon>Cyanophyceae</taxon>
        <taxon>Pseudanabaenales</taxon>
        <taxon>Pseudanabaenaceae</taxon>
        <taxon>Pseudanabaena</taxon>
    </lineage>
</organism>
<accession>A0A2W4VXA3</accession>
<dbReference type="EMBL" id="QBML01000035">
    <property type="protein sequence ID" value="PZO36976.1"/>
    <property type="molecule type" value="Genomic_DNA"/>
</dbReference>
<gene>
    <name evidence="3" type="ORF">DCF19_20035</name>
</gene>
<evidence type="ECO:0000313" key="3">
    <source>
        <dbReference type="EMBL" id="PZO36976.1"/>
    </source>
</evidence>
<protein>
    <submittedName>
        <fullName evidence="3">Uncharacterized protein</fullName>
    </submittedName>
</protein>
<feature type="transmembrane region" description="Helical" evidence="2">
    <location>
        <begin position="12"/>
        <end position="27"/>
    </location>
</feature>
<feature type="transmembrane region" description="Helical" evidence="2">
    <location>
        <begin position="195"/>
        <end position="216"/>
    </location>
</feature>
<evidence type="ECO:0000313" key="4">
    <source>
        <dbReference type="Proteomes" id="UP000249467"/>
    </source>
</evidence>
<keyword evidence="2" id="KW-0812">Transmembrane</keyword>
<keyword evidence="2" id="KW-1133">Transmembrane helix</keyword>
<sequence length="220" mass="24044">MTSDIQGSKKTAIVFGLIATGVLALGVHQDNRWMIGGGIGLGALTGLAWIGIRDDEKLQLQQMHNTLDLLRLEEKPFSAKFFAGMSNLDIATAENFLNREVAANSVNSKDVDMEDGTVVYIFPVSQHRRAELETLKSQREAEMELKNQAEARQKRKEELKALNLSELTPEYLESLSEEERQLLLEAKAEQETEKAVTTTVGIGAAAVGLAVLSIFLGGGD</sequence>
<proteinExistence type="predicted"/>
<reference evidence="3 4" key="1">
    <citation type="submission" date="2018-04" db="EMBL/GenBank/DDBJ databases">
        <authorList>
            <person name="Go L.Y."/>
            <person name="Mitchell J.A."/>
        </authorList>
    </citation>
    <scope>NUCLEOTIDE SEQUENCE [LARGE SCALE GENOMIC DNA]</scope>
    <source>
        <strain evidence="3">ULC066bin1</strain>
    </source>
</reference>
<dbReference type="AlphaFoldDB" id="A0A2W4VXA3"/>
<dbReference type="Proteomes" id="UP000249467">
    <property type="component" value="Unassembled WGS sequence"/>
</dbReference>
<comment type="caution">
    <text evidence="3">The sequence shown here is derived from an EMBL/GenBank/DDBJ whole genome shotgun (WGS) entry which is preliminary data.</text>
</comment>
<keyword evidence="1" id="KW-0175">Coiled coil</keyword>
<feature type="transmembrane region" description="Helical" evidence="2">
    <location>
        <begin position="33"/>
        <end position="52"/>
    </location>
</feature>
<feature type="coiled-coil region" evidence="1">
    <location>
        <begin position="132"/>
        <end position="192"/>
    </location>
</feature>